<evidence type="ECO:0000259" key="4">
    <source>
        <dbReference type="Pfam" id="PF00326"/>
    </source>
</evidence>
<dbReference type="RefSeq" id="WP_164032891.1">
    <property type="nucleotide sequence ID" value="NZ_JAABOQ010000005.1"/>
</dbReference>
<dbReference type="PANTHER" id="PTHR11731:SF193">
    <property type="entry name" value="DIPEPTIDYL PEPTIDASE 9"/>
    <property type="match status" value="1"/>
</dbReference>
<name>A0A6M0CQB1_9FLAO</name>
<dbReference type="Gene3D" id="2.140.10.30">
    <property type="entry name" value="Dipeptidylpeptidase IV, N-terminal domain"/>
    <property type="match status" value="1"/>
</dbReference>
<keyword evidence="1" id="KW-0645">Protease</keyword>
<evidence type="ECO:0000256" key="2">
    <source>
        <dbReference type="ARBA" id="ARBA00022801"/>
    </source>
</evidence>
<dbReference type="GO" id="GO:0008239">
    <property type="term" value="F:dipeptidyl-peptidase activity"/>
    <property type="evidence" value="ECO:0007669"/>
    <property type="project" value="TreeGrafter"/>
</dbReference>
<dbReference type="InterPro" id="IPR029058">
    <property type="entry name" value="AB_hydrolase_fold"/>
</dbReference>
<dbReference type="Gene3D" id="3.40.50.1820">
    <property type="entry name" value="alpha/beta hydrolase"/>
    <property type="match status" value="1"/>
</dbReference>
<evidence type="ECO:0000313" key="6">
    <source>
        <dbReference type="EMBL" id="NER18214.1"/>
    </source>
</evidence>
<dbReference type="FunFam" id="3.40.50.1820:FF:000003">
    <property type="entry name" value="Dipeptidyl peptidase 4"/>
    <property type="match status" value="1"/>
</dbReference>
<proteinExistence type="predicted"/>
<dbReference type="AlphaFoldDB" id="A0A6M0CQB1"/>
<dbReference type="InterPro" id="IPR002471">
    <property type="entry name" value="Pept_S9_AS"/>
</dbReference>
<feature type="domain" description="Dipeptidylpeptidase IV N-terminal" evidence="5">
    <location>
        <begin position="98"/>
        <end position="439"/>
    </location>
</feature>
<dbReference type="GO" id="GO:0006508">
    <property type="term" value="P:proteolysis"/>
    <property type="evidence" value="ECO:0007669"/>
    <property type="project" value="UniProtKB-KW"/>
</dbReference>
<sequence length="737" mass="84285">MQLRVWGVLILSFFVSLTVAQNKQLTLEEIWGGEFRTERMQSLHSMNNGKEYTVLNFDKVTGVSAVDKYDYKTQQKVATLISSNAINEISTFTDYKFSADETKLILATEVEQVYRRSRLGMYFVHDITSGTTKLIFDQKIQEPTFSPDGKKVGFVFENNLYFKNLENDEITQITTDGKKNAIINGVTDWVYEEEFAFVRAFDWNKKGDKIAFIRFDESTVPEFSMDVYGQALYPDQQVFKYPKAGEKNADVSLHIFDVNTSSLKTVDLSSYSDFYIARIKFTKDTNVLSAQLLNRHQNKLDLLFIDANSVASKVVLSETDKAYVDVTDNLTFLPNNSFIWTSEKDGFNHIYHYDKTGKLLKQVTKGDWEVTRYYGFNKRNGRIYYQSTETGSSNRGVYTIGINGKGKKALAANLGQNSASFSTSFDYFINTFSNVNTPPSYTLHESKNGKVVKEIVGNKELKQKVADYNLPSKEFFTLTTEKGHALNAWMIKPKDFNQNKEYPLFMFQYSGPGSQQVSNRWNSSNDYWYYMLAQQGYIVACVDGRGTGFKGAEFKKVTYKELGKYEVEDQIDAAIELGKRPYIDAERIGIWGWSYGGFMSSNAILKGNDVFKMAIAVAPVTSWRFYDTIYTERYMQTPQENPGGYDENSPINHVEKLKGDYLLIHGTGDDNVHVQNTMRMVEALVQANKQFDWALYPDKNHGIYGGATRLQLYTKMTNFIKRTLPVEKESTLEKIKG</sequence>
<dbReference type="SUPFAM" id="SSF82171">
    <property type="entry name" value="DPP6 N-terminal domain-like"/>
    <property type="match status" value="1"/>
</dbReference>
<keyword evidence="7" id="KW-1185">Reference proteome</keyword>
<dbReference type="Pfam" id="PF00326">
    <property type="entry name" value="Peptidase_S9"/>
    <property type="match status" value="1"/>
</dbReference>
<reference evidence="6 7" key="1">
    <citation type="submission" date="2020-01" db="EMBL/GenBank/DDBJ databases">
        <title>Spongiivirga citrea KCTC 32990T.</title>
        <authorList>
            <person name="Wang G."/>
        </authorList>
    </citation>
    <scope>NUCLEOTIDE SEQUENCE [LARGE SCALE GENOMIC DNA]</scope>
    <source>
        <strain evidence="6 7">KCTC 32990</strain>
    </source>
</reference>
<dbReference type="Proteomes" id="UP000474296">
    <property type="component" value="Unassembled WGS sequence"/>
</dbReference>
<dbReference type="Pfam" id="PF00930">
    <property type="entry name" value="DPPIV_N"/>
    <property type="match status" value="1"/>
</dbReference>
<keyword evidence="2" id="KW-0378">Hydrolase</keyword>
<keyword evidence="3" id="KW-0325">Glycoprotein</keyword>
<dbReference type="GO" id="GO:0004252">
    <property type="term" value="F:serine-type endopeptidase activity"/>
    <property type="evidence" value="ECO:0007669"/>
    <property type="project" value="InterPro"/>
</dbReference>
<dbReference type="PANTHER" id="PTHR11731">
    <property type="entry name" value="PROTEASE FAMILY S9B,C DIPEPTIDYL-PEPTIDASE IV-RELATED"/>
    <property type="match status" value="1"/>
</dbReference>
<evidence type="ECO:0000256" key="1">
    <source>
        <dbReference type="ARBA" id="ARBA00022670"/>
    </source>
</evidence>
<evidence type="ECO:0000259" key="5">
    <source>
        <dbReference type="Pfam" id="PF00930"/>
    </source>
</evidence>
<dbReference type="InterPro" id="IPR001375">
    <property type="entry name" value="Peptidase_S9_cat"/>
</dbReference>
<dbReference type="SUPFAM" id="SSF53474">
    <property type="entry name" value="alpha/beta-Hydrolases"/>
    <property type="match status" value="1"/>
</dbReference>
<gene>
    <name evidence="6" type="ORF">GWK10_13395</name>
</gene>
<evidence type="ECO:0000313" key="7">
    <source>
        <dbReference type="Proteomes" id="UP000474296"/>
    </source>
</evidence>
<dbReference type="InterPro" id="IPR002469">
    <property type="entry name" value="Peptidase_S9B_N"/>
</dbReference>
<protein>
    <submittedName>
        <fullName evidence="6">Prolyl oligopeptidase family serine peptidase</fullName>
    </submittedName>
</protein>
<organism evidence="6 7">
    <name type="scientific">Spongiivirga citrea</name>
    <dbReference type="NCBI Taxonomy" id="1481457"/>
    <lineage>
        <taxon>Bacteria</taxon>
        <taxon>Pseudomonadati</taxon>
        <taxon>Bacteroidota</taxon>
        <taxon>Flavobacteriia</taxon>
        <taxon>Flavobacteriales</taxon>
        <taxon>Flavobacteriaceae</taxon>
        <taxon>Spongiivirga</taxon>
    </lineage>
</organism>
<feature type="domain" description="Peptidase S9 prolyl oligopeptidase catalytic" evidence="4">
    <location>
        <begin position="529"/>
        <end position="724"/>
    </location>
</feature>
<dbReference type="PROSITE" id="PS00708">
    <property type="entry name" value="PRO_ENDOPEP_SER"/>
    <property type="match status" value="1"/>
</dbReference>
<evidence type="ECO:0000256" key="3">
    <source>
        <dbReference type="ARBA" id="ARBA00023180"/>
    </source>
</evidence>
<accession>A0A6M0CQB1</accession>
<dbReference type="EMBL" id="JAABOQ010000005">
    <property type="protein sequence ID" value="NER18214.1"/>
    <property type="molecule type" value="Genomic_DNA"/>
</dbReference>
<comment type="caution">
    <text evidence="6">The sequence shown here is derived from an EMBL/GenBank/DDBJ whole genome shotgun (WGS) entry which is preliminary data.</text>
</comment>
<dbReference type="InterPro" id="IPR050278">
    <property type="entry name" value="Serine_Prot_S9B/DPPIV"/>
</dbReference>